<keyword evidence="3" id="KW-1185">Reference proteome</keyword>
<name>A0ABW3L4D5_9BACI</name>
<dbReference type="RefSeq" id="WP_386060907.1">
    <property type="nucleotide sequence ID" value="NZ_JBHTKL010000005.1"/>
</dbReference>
<dbReference type="InterPro" id="IPR024425">
    <property type="entry name" value="LiaF-like_C"/>
</dbReference>
<protein>
    <submittedName>
        <fullName evidence="2">LiaF domain-containing protein</fullName>
    </submittedName>
</protein>
<evidence type="ECO:0000313" key="2">
    <source>
        <dbReference type="EMBL" id="MFD1020028.1"/>
    </source>
</evidence>
<dbReference type="Pfam" id="PF09922">
    <property type="entry name" value="LiaF-like_C"/>
    <property type="match status" value="1"/>
</dbReference>
<dbReference type="Proteomes" id="UP001596990">
    <property type="component" value="Unassembled WGS sequence"/>
</dbReference>
<dbReference type="EMBL" id="JBHTKL010000005">
    <property type="protein sequence ID" value="MFD1020028.1"/>
    <property type="molecule type" value="Genomic_DNA"/>
</dbReference>
<accession>A0ABW3L4D5</accession>
<gene>
    <name evidence="2" type="ORF">ACFQ2J_12650</name>
</gene>
<feature type="domain" description="Cell wall-active antibiotics response LiaF-like C-terminal" evidence="1">
    <location>
        <begin position="121"/>
        <end position="227"/>
    </location>
</feature>
<organism evidence="2 3">
    <name type="scientific">Thalassobacillus hwangdonensis</name>
    <dbReference type="NCBI Taxonomy" id="546108"/>
    <lineage>
        <taxon>Bacteria</taxon>
        <taxon>Bacillati</taxon>
        <taxon>Bacillota</taxon>
        <taxon>Bacilli</taxon>
        <taxon>Bacillales</taxon>
        <taxon>Bacillaceae</taxon>
        <taxon>Thalassobacillus</taxon>
    </lineage>
</organism>
<reference evidence="3" key="1">
    <citation type="journal article" date="2019" name="Int. J. Syst. Evol. Microbiol.">
        <title>The Global Catalogue of Microorganisms (GCM) 10K type strain sequencing project: providing services to taxonomists for standard genome sequencing and annotation.</title>
        <authorList>
            <consortium name="The Broad Institute Genomics Platform"/>
            <consortium name="The Broad Institute Genome Sequencing Center for Infectious Disease"/>
            <person name="Wu L."/>
            <person name="Ma J."/>
        </authorList>
    </citation>
    <scope>NUCLEOTIDE SEQUENCE [LARGE SCALE GENOMIC DNA]</scope>
    <source>
        <strain evidence="3">CCUG 56607</strain>
    </source>
</reference>
<evidence type="ECO:0000313" key="3">
    <source>
        <dbReference type="Proteomes" id="UP001596990"/>
    </source>
</evidence>
<sequence length="232" mass="25350">MNFENLKKLFQSFDSGADDESKEHFVKAYEMEDDAELDFHGSLGAGSFRLASVEDVNSINLDIAYNGQEPSCSFDNSKSPNVLKVSQSSQKGTSWKGVKQKWNITLPEKYPTSLKVDLGAGNYDMNLSGMKLNKVDLNAGVGDCRLDLSNAVIEKIIPVDIDGGVGSMRVHISKHTPAKIKLSKGIGSFSAQGLILSGTKDYYTEAYKEGEPYLNLRINIGVGKVEILSEND</sequence>
<proteinExistence type="predicted"/>
<evidence type="ECO:0000259" key="1">
    <source>
        <dbReference type="Pfam" id="PF09922"/>
    </source>
</evidence>
<comment type="caution">
    <text evidence="2">The sequence shown here is derived from an EMBL/GenBank/DDBJ whole genome shotgun (WGS) entry which is preliminary data.</text>
</comment>